<keyword evidence="2" id="KW-1003">Cell membrane</keyword>
<dbReference type="AlphaFoldDB" id="A0A4R4RNK7"/>
<dbReference type="RefSeq" id="WP_131984187.1">
    <property type="nucleotide sequence ID" value="NZ_SMKL01000034.1"/>
</dbReference>
<dbReference type="GO" id="GO:0005886">
    <property type="term" value="C:plasma membrane"/>
    <property type="evidence" value="ECO:0007669"/>
    <property type="project" value="UniProtKB-SubCell"/>
</dbReference>
<evidence type="ECO:0000313" key="8">
    <source>
        <dbReference type="Proteomes" id="UP000295621"/>
    </source>
</evidence>
<evidence type="ECO:0000256" key="3">
    <source>
        <dbReference type="ARBA" id="ARBA00022692"/>
    </source>
</evidence>
<dbReference type="InterPro" id="IPR001123">
    <property type="entry name" value="LeuE-type"/>
</dbReference>
<keyword evidence="4 6" id="KW-1133">Transmembrane helix</keyword>
<evidence type="ECO:0000256" key="1">
    <source>
        <dbReference type="ARBA" id="ARBA00004651"/>
    </source>
</evidence>
<comment type="caution">
    <text evidence="7">The sequence shown here is derived from an EMBL/GenBank/DDBJ whole genome shotgun (WGS) entry which is preliminary data.</text>
</comment>
<comment type="subcellular location">
    <subcellularLocation>
        <location evidence="1">Cell membrane</location>
        <topology evidence="1">Multi-pass membrane protein</topology>
    </subcellularLocation>
</comment>
<dbReference type="OrthoDB" id="3175972at2"/>
<organism evidence="7 8">
    <name type="scientific">Jiangella ureilytica</name>
    <dbReference type="NCBI Taxonomy" id="2530374"/>
    <lineage>
        <taxon>Bacteria</taxon>
        <taxon>Bacillati</taxon>
        <taxon>Actinomycetota</taxon>
        <taxon>Actinomycetes</taxon>
        <taxon>Jiangellales</taxon>
        <taxon>Jiangellaceae</taxon>
        <taxon>Jiangella</taxon>
    </lineage>
</organism>
<evidence type="ECO:0000313" key="7">
    <source>
        <dbReference type="EMBL" id="TDC50083.1"/>
    </source>
</evidence>
<dbReference type="PANTHER" id="PTHR30086:SF20">
    <property type="entry name" value="ARGININE EXPORTER PROTEIN ARGO-RELATED"/>
    <property type="match status" value="1"/>
</dbReference>
<feature type="transmembrane region" description="Helical" evidence="6">
    <location>
        <begin position="40"/>
        <end position="68"/>
    </location>
</feature>
<gene>
    <name evidence="7" type="ORF">E1212_16010</name>
</gene>
<dbReference type="EMBL" id="SMKL01000034">
    <property type="protein sequence ID" value="TDC50083.1"/>
    <property type="molecule type" value="Genomic_DNA"/>
</dbReference>
<reference evidence="7 8" key="1">
    <citation type="submission" date="2019-02" db="EMBL/GenBank/DDBJ databases">
        <title>Draft genome sequences of novel Actinobacteria.</title>
        <authorList>
            <person name="Sahin N."/>
            <person name="Ay H."/>
            <person name="Saygin H."/>
        </authorList>
    </citation>
    <scope>NUCLEOTIDE SEQUENCE [LARGE SCALE GENOMIC DNA]</scope>
    <source>
        <strain evidence="7 8">KC603</strain>
    </source>
</reference>
<proteinExistence type="predicted"/>
<dbReference type="Pfam" id="PF01810">
    <property type="entry name" value="LysE"/>
    <property type="match status" value="1"/>
</dbReference>
<feature type="transmembrane region" description="Helical" evidence="6">
    <location>
        <begin position="75"/>
        <end position="93"/>
    </location>
</feature>
<evidence type="ECO:0000256" key="5">
    <source>
        <dbReference type="ARBA" id="ARBA00023136"/>
    </source>
</evidence>
<dbReference type="Proteomes" id="UP000295621">
    <property type="component" value="Unassembled WGS sequence"/>
</dbReference>
<keyword evidence="5 6" id="KW-0472">Membrane</keyword>
<protein>
    <submittedName>
        <fullName evidence="7">LysE family translocator</fullName>
    </submittedName>
</protein>
<evidence type="ECO:0000256" key="4">
    <source>
        <dbReference type="ARBA" id="ARBA00022989"/>
    </source>
</evidence>
<name>A0A4R4RNK7_9ACTN</name>
<dbReference type="GO" id="GO:0015171">
    <property type="term" value="F:amino acid transmembrane transporter activity"/>
    <property type="evidence" value="ECO:0007669"/>
    <property type="project" value="TreeGrafter"/>
</dbReference>
<keyword evidence="8" id="KW-1185">Reference proteome</keyword>
<accession>A0A4R4RNK7</accession>
<dbReference type="PIRSF" id="PIRSF006324">
    <property type="entry name" value="LeuE"/>
    <property type="match status" value="1"/>
</dbReference>
<evidence type="ECO:0000256" key="6">
    <source>
        <dbReference type="SAM" id="Phobius"/>
    </source>
</evidence>
<evidence type="ECO:0000256" key="2">
    <source>
        <dbReference type="ARBA" id="ARBA00022475"/>
    </source>
</evidence>
<sequence>MTIGQALLSFSVVAALLTVIPGLDTALVLRAAVSRGRGHAVAAALGVGAGCLAWGVAAAVGASALLVASETAYRLLTLAGAVYLVGLGAHLLWTSLRRRPASDDPLEAADVPERGSLWVSWLTGLGTNILNPKIGVFYVATIPQFIPEGTSPLLMGILLAVVHNLIGMAWFAFVIAGAGFMARTLGRSRFARVADRVTGVVLVGFGLRLALQHR</sequence>
<keyword evidence="3 6" id="KW-0812">Transmembrane</keyword>
<dbReference type="PANTHER" id="PTHR30086">
    <property type="entry name" value="ARGININE EXPORTER PROTEIN ARGO"/>
    <property type="match status" value="1"/>
</dbReference>
<feature type="transmembrane region" description="Helical" evidence="6">
    <location>
        <begin position="153"/>
        <end position="181"/>
    </location>
</feature>